<feature type="domain" description="SCP" evidence="1">
    <location>
        <begin position="1"/>
        <end position="146"/>
    </location>
</feature>
<dbReference type="PRINTS" id="PR00838">
    <property type="entry name" value="V5ALLERGEN"/>
</dbReference>
<accession>A0AAV5U1G5</accession>
<dbReference type="SMART" id="SM00198">
    <property type="entry name" value="SCP"/>
    <property type="match status" value="1"/>
</dbReference>
<proteinExistence type="predicted"/>
<dbReference type="Gene3D" id="3.40.33.10">
    <property type="entry name" value="CAP"/>
    <property type="match status" value="1"/>
</dbReference>
<dbReference type="AlphaFoldDB" id="A0AAV5U1G5"/>
<organism evidence="2 3">
    <name type="scientific">Pristionchus entomophagus</name>
    <dbReference type="NCBI Taxonomy" id="358040"/>
    <lineage>
        <taxon>Eukaryota</taxon>
        <taxon>Metazoa</taxon>
        <taxon>Ecdysozoa</taxon>
        <taxon>Nematoda</taxon>
        <taxon>Chromadorea</taxon>
        <taxon>Rhabditida</taxon>
        <taxon>Rhabditina</taxon>
        <taxon>Diplogasteromorpha</taxon>
        <taxon>Diplogasteroidea</taxon>
        <taxon>Neodiplogasteridae</taxon>
        <taxon>Pristionchus</taxon>
    </lineage>
</organism>
<comment type="caution">
    <text evidence="2">The sequence shown here is derived from an EMBL/GenBank/DDBJ whole genome shotgun (WGS) entry which is preliminary data.</text>
</comment>
<dbReference type="CDD" id="cd05380">
    <property type="entry name" value="CAP_euk"/>
    <property type="match status" value="1"/>
</dbReference>
<dbReference type="InterPro" id="IPR001283">
    <property type="entry name" value="CRISP-related"/>
</dbReference>
<reference evidence="2" key="1">
    <citation type="submission" date="2023-10" db="EMBL/GenBank/DDBJ databases">
        <title>Genome assembly of Pristionchus species.</title>
        <authorList>
            <person name="Yoshida K."/>
            <person name="Sommer R.J."/>
        </authorList>
    </citation>
    <scope>NUCLEOTIDE SEQUENCE</scope>
    <source>
        <strain evidence="2">RS0144</strain>
    </source>
</reference>
<dbReference type="InterPro" id="IPR002413">
    <property type="entry name" value="V5_allergen-like"/>
</dbReference>
<dbReference type="PANTHER" id="PTHR10334">
    <property type="entry name" value="CYSTEINE-RICH SECRETORY PROTEIN-RELATED"/>
    <property type="match status" value="1"/>
</dbReference>
<name>A0AAV5U1G5_9BILA</name>
<dbReference type="InterPro" id="IPR035940">
    <property type="entry name" value="CAP_sf"/>
</dbReference>
<dbReference type="PRINTS" id="PR00837">
    <property type="entry name" value="V5TPXLIKE"/>
</dbReference>
<dbReference type="EMBL" id="BTSX01000005">
    <property type="protein sequence ID" value="GMT00024.1"/>
    <property type="molecule type" value="Genomic_DNA"/>
</dbReference>
<dbReference type="SUPFAM" id="SSF55797">
    <property type="entry name" value="PR-1-like"/>
    <property type="match status" value="1"/>
</dbReference>
<dbReference type="Pfam" id="PF00188">
    <property type="entry name" value="CAP"/>
    <property type="match status" value="1"/>
</dbReference>
<dbReference type="FunFam" id="3.40.33.10:FF:000021">
    <property type="entry name" value="Scl-5"/>
    <property type="match status" value="1"/>
</dbReference>
<evidence type="ECO:0000313" key="3">
    <source>
        <dbReference type="Proteomes" id="UP001432027"/>
    </source>
</evidence>
<dbReference type="InterPro" id="IPR014044">
    <property type="entry name" value="CAP_dom"/>
</dbReference>
<evidence type="ECO:0000313" key="2">
    <source>
        <dbReference type="EMBL" id="GMT00024.1"/>
    </source>
</evidence>
<dbReference type="Proteomes" id="UP001432027">
    <property type="component" value="Unassembled WGS sequence"/>
</dbReference>
<sequence length="146" mass="16059">EVNGFLDVHNNLRTSISNGNYITKGKTMPAAKTPIANLTWDCSIEKSAQSVADTCVFNHSKSSYGENLYSYWSSGPISIIGQGAAASQEWESEFQIKGWADVKLTDELWKTRVGHATQMAWAESTKIGCGMKLCEGNQKVIVVCQY</sequence>
<gene>
    <name evidence="2" type="ORF">PENTCL1PPCAC_22198</name>
</gene>
<protein>
    <recommendedName>
        <fullName evidence="1">SCP domain-containing protein</fullName>
    </recommendedName>
</protein>
<feature type="non-terminal residue" evidence="2">
    <location>
        <position position="1"/>
    </location>
</feature>
<evidence type="ECO:0000259" key="1">
    <source>
        <dbReference type="SMART" id="SM00198"/>
    </source>
</evidence>
<feature type="non-terminal residue" evidence="2">
    <location>
        <position position="146"/>
    </location>
</feature>
<keyword evidence="3" id="KW-1185">Reference proteome</keyword>